<evidence type="ECO:0000313" key="3">
    <source>
        <dbReference type="Proteomes" id="UP000723463"/>
    </source>
</evidence>
<feature type="compositionally biased region" description="Polar residues" evidence="1">
    <location>
        <begin position="144"/>
        <end position="153"/>
    </location>
</feature>
<name>A0A9P6EX49_9FUNG</name>
<dbReference type="Proteomes" id="UP000723463">
    <property type="component" value="Unassembled WGS sequence"/>
</dbReference>
<organism evidence="2 3">
    <name type="scientific">Mortierella hygrophila</name>
    <dbReference type="NCBI Taxonomy" id="979708"/>
    <lineage>
        <taxon>Eukaryota</taxon>
        <taxon>Fungi</taxon>
        <taxon>Fungi incertae sedis</taxon>
        <taxon>Mucoromycota</taxon>
        <taxon>Mortierellomycotina</taxon>
        <taxon>Mortierellomycetes</taxon>
        <taxon>Mortierellales</taxon>
        <taxon>Mortierellaceae</taxon>
        <taxon>Mortierella</taxon>
    </lineage>
</organism>
<protein>
    <submittedName>
        <fullName evidence="2">Uncharacterized protein</fullName>
    </submittedName>
</protein>
<accession>A0A9P6EX49</accession>
<reference evidence="2" key="1">
    <citation type="journal article" date="2020" name="Fungal Divers.">
        <title>Resolving the Mortierellaceae phylogeny through synthesis of multi-gene phylogenetics and phylogenomics.</title>
        <authorList>
            <person name="Vandepol N."/>
            <person name="Liber J."/>
            <person name="Desiro A."/>
            <person name="Na H."/>
            <person name="Kennedy M."/>
            <person name="Barry K."/>
            <person name="Grigoriev I.V."/>
            <person name="Miller A.N."/>
            <person name="O'Donnell K."/>
            <person name="Stajich J.E."/>
            <person name="Bonito G."/>
        </authorList>
    </citation>
    <scope>NUCLEOTIDE SEQUENCE</scope>
    <source>
        <strain evidence="2">NRRL 2591</strain>
    </source>
</reference>
<proteinExistence type="predicted"/>
<feature type="region of interest" description="Disordered" evidence="1">
    <location>
        <begin position="144"/>
        <end position="163"/>
    </location>
</feature>
<comment type="caution">
    <text evidence="2">The sequence shown here is derived from an EMBL/GenBank/DDBJ whole genome shotgun (WGS) entry which is preliminary data.</text>
</comment>
<sequence>MSTGTSNSTVDDKLAAQQAFLAEGKWESLMDCAQAFYDKFSFHNAQTATDIFRRRIRSLDSMVSPWAKAFHAETETQAFRAAEREYLDTKKIKKRTRIHQSTKAVASALGNKFARGALRSSYQVLQTGRDKIAELAMTEIASTTTSAQPSSLAQEHEADNDTEVETGLATLESELPLSRAKESPFYELVEYIYKKVALPNVPSNLTPIHSEMFRLARDELNKPGDVTKKKHVFCLVSGIVNTLTPIGRSLSISSAVEASSIAPALQYESPSIRTLQEELLAALYPDPEEPGSTDFSNLRRTVRQRLADLEQEPRRTRGDKEHYAVLEIFDLILFWLAIRKFEKPSPEHVFVGSWSDVFNALFQGANLRVIPGELVSEASRKNRQIANGEFGGTTVDGVGGRKVDLTLRIMVAGGVWEGEVAVFEGKRQVSDKACRIQQQKSVRLNAAILDDLEDRGLDTSKTYPVIAETRALAVDFYTLRRQGDIFGAGRATVRRVWLPAHPTELKAFLLSDSLQVLLGFRTLLSHTL</sequence>
<gene>
    <name evidence="2" type="ORF">EC957_008486</name>
</gene>
<evidence type="ECO:0000313" key="2">
    <source>
        <dbReference type="EMBL" id="KAF9537311.1"/>
    </source>
</evidence>
<dbReference type="AlphaFoldDB" id="A0A9P6EX49"/>
<evidence type="ECO:0000256" key="1">
    <source>
        <dbReference type="SAM" id="MobiDB-lite"/>
    </source>
</evidence>
<dbReference type="EMBL" id="JAAAXW010000423">
    <property type="protein sequence ID" value="KAF9537311.1"/>
    <property type="molecule type" value="Genomic_DNA"/>
</dbReference>
<keyword evidence="3" id="KW-1185">Reference proteome</keyword>